<evidence type="ECO:0000313" key="2">
    <source>
        <dbReference type="Proteomes" id="UP000278332"/>
    </source>
</evidence>
<accession>A0A3M4W8R4</accession>
<sequence>MRYWVGSDRDQLRIAHHQPLAAFGEVDLHPGLGAGALEIQDHAFTEYGVLYVLAQRELGFGDAGAREQAAVADFLGATERTTDAIGQAHFLDQRRRNLANEARHLVVGFAAIQATGFGVSHHQLLHGAGDTDVSQTAFFFQTAGLFQAHLVREQPFFHAHQKHVREFQALGAVQGHELNAVFVLLSLRVASFQRRMAEESCQRGQFFIVFIVLEVARSADQFLKVFHPCLTFFTFFLLVISDQPRLLDDGLGHQVQGHFHDLGREVFDKFHEHVQGTGSAAGQALVGHQLTHRFPHGDVGMAGMLANRLDRLLANAPCGNVDDPLQRGIVATAFQQAQIRHGVLDLGALEESLAAVDAVRNALAQQGFFQHPRLGVGAIQNGNVVTRQAGLQGAFDGFDHVARFVVFVEGGIQVDQIAIAHVGPQLFAQATAVIDDQAVGSLENACRRAVVLLQTDDFGIREVRRVLMNVLDLRATPAINGLVVIAHHHQAVAALGQQSQPGVLHGVGVLEFVHQHMAEAPLVVRQQAGMIAPQVQRTQQQFGEVDDAGALAGDFIGFVDRLHGGQEQIAAGLDMFGAQAFVFLAVDEPLGLTCRPALFVQPQFADHALDQTLLVVAVQNLERLYQPRFLPVCTQQAMRQPVEGADPHACRADAHQLLDAMTHLGGGLVGERHRQDRMRGGLLDLHQPCDAMHQHTGFTGTSAGQDQLTTQRGSYGLTLGIVEGIQKEREIIAHRRILGCCAMAGKPCFVMGNKKVVDADDRSCATANGVPCVEVVQNSAESHRFMMAAVWSSPALVYARHMPRSYQIQEPRHAFQLQCPRCF</sequence>
<dbReference type="Proteomes" id="UP000278332">
    <property type="component" value="Unassembled WGS sequence"/>
</dbReference>
<comment type="caution">
    <text evidence="1">The sequence shown here is derived from an EMBL/GenBank/DDBJ whole genome shotgun (WGS) entry which is preliminary data.</text>
</comment>
<gene>
    <name evidence="1" type="ORF">ALP84_05238</name>
</gene>
<dbReference type="EMBL" id="RBRY01000051">
    <property type="protein sequence ID" value="RMR60167.1"/>
    <property type="molecule type" value="Genomic_DNA"/>
</dbReference>
<proteinExistence type="predicted"/>
<name>A0A3M4W8R4_PSECI</name>
<reference evidence="1 2" key="1">
    <citation type="submission" date="2018-08" db="EMBL/GenBank/DDBJ databases">
        <title>Recombination of ecologically and evolutionarily significant loci maintains genetic cohesion in the Pseudomonas syringae species complex.</title>
        <authorList>
            <person name="Dillon M."/>
            <person name="Thakur S."/>
            <person name="Almeida R.N.D."/>
            <person name="Weir B.S."/>
            <person name="Guttman D.S."/>
        </authorList>
    </citation>
    <scope>NUCLEOTIDE SEQUENCE [LARGE SCALE GENOMIC DNA]</scope>
    <source>
        <strain evidence="1 2">ICMP 6917</strain>
    </source>
</reference>
<protein>
    <submittedName>
        <fullName evidence="1">Uncharacterized protein</fullName>
    </submittedName>
</protein>
<dbReference type="AlphaFoldDB" id="A0A3M4W8R4"/>
<evidence type="ECO:0000313" key="1">
    <source>
        <dbReference type="EMBL" id="RMR60167.1"/>
    </source>
</evidence>
<organism evidence="1 2">
    <name type="scientific">Pseudomonas cichorii</name>
    <dbReference type="NCBI Taxonomy" id="36746"/>
    <lineage>
        <taxon>Bacteria</taxon>
        <taxon>Pseudomonadati</taxon>
        <taxon>Pseudomonadota</taxon>
        <taxon>Gammaproteobacteria</taxon>
        <taxon>Pseudomonadales</taxon>
        <taxon>Pseudomonadaceae</taxon>
        <taxon>Pseudomonas</taxon>
    </lineage>
</organism>